<dbReference type="Pfam" id="PF02397">
    <property type="entry name" value="Bac_transf"/>
    <property type="match status" value="1"/>
</dbReference>
<dbReference type="InterPro" id="IPR017475">
    <property type="entry name" value="EPS_sugar_tfrase"/>
</dbReference>
<evidence type="ECO:0000256" key="2">
    <source>
        <dbReference type="ARBA" id="ARBA00006464"/>
    </source>
</evidence>
<evidence type="ECO:0000256" key="6">
    <source>
        <dbReference type="ARBA" id="ARBA00023136"/>
    </source>
</evidence>
<dbReference type="Gene3D" id="3.40.50.720">
    <property type="entry name" value="NAD(P)-binding Rossmann-like Domain"/>
    <property type="match status" value="1"/>
</dbReference>
<feature type="transmembrane region" description="Helical" evidence="7">
    <location>
        <begin position="298"/>
        <end position="319"/>
    </location>
</feature>
<dbReference type="Pfam" id="PF13727">
    <property type="entry name" value="CoA_binding_3"/>
    <property type="match status" value="1"/>
</dbReference>
<feature type="transmembrane region" description="Helical" evidence="7">
    <location>
        <begin position="110"/>
        <end position="132"/>
    </location>
</feature>
<keyword evidence="5 7" id="KW-1133">Transmembrane helix</keyword>
<sequence length="480" mass="56139">MIKENQKHLNKLLVGIDVVVIFLAINAACYIRFNYINNGLIDDVYSFNYYILPLILMIPIYIVIFNMMDLYSTHRLKSILSEVSDIVKCNICGIVIFVVMLYFLKRINYSRFLIVIFFLLATSFMCIERVCLRSILRSIRRKGYNVKHILFIGINNMTCKLIKQIQQNKHWGYDIKGILYDKELEKSFEEIASDSTTKVGIEYKNCIIDNMDILEKYLLSPDIDEVFITLPFSHYDKINKIIHICEKAGVPSNVIPDFLNMVSSKPYIEEIGNIPMIGMRYVPLDNLFNRMIKRTFDIILSSIAILITSPIMLLTVLIIKVTSPGHVIFKQERVGLNKKVFTMYKFRSMHVQKASEEKVEWTTENDPRKTKFGSFIRKTSIDELPQFFNVLKGDMSMIGPRPERPYFVDKFKDEVPKYMVKHQVRPGITGWAQVNGWRGDTSIDKRIQCDIYYIENWSFILDLKIVFLTFFKGFINKNAY</sequence>
<keyword evidence="3" id="KW-0808">Transferase</keyword>
<evidence type="ECO:0000256" key="5">
    <source>
        <dbReference type="ARBA" id="ARBA00022989"/>
    </source>
</evidence>
<keyword evidence="6 7" id="KW-0472">Membrane</keyword>
<keyword evidence="4 7" id="KW-0812">Transmembrane</keyword>
<comment type="similarity">
    <text evidence="2">Belongs to the bacterial sugar transferase family.</text>
</comment>
<keyword evidence="10" id="KW-1185">Reference proteome</keyword>
<comment type="subcellular location">
    <subcellularLocation>
        <location evidence="1">Membrane</location>
        <topology evidence="1">Multi-pass membrane protein</topology>
    </subcellularLocation>
</comment>
<feature type="domain" description="Bacterial sugar transferase" evidence="8">
    <location>
        <begin position="293"/>
        <end position="472"/>
    </location>
</feature>
<dbReference type="PANTHER" id="PTHR30576">
    <property type="entry name" value="COLANIC BIOSYNTHESIS UDP-GLUCOSE LIPID CARRIER TRANSFERASE"/>
    <property type="match status" value="1"/>
</dbReference>
<feature type="transmembrane region" description="Helical" evidence="7">
    <location>
        <begin position="47"/>
        <end position="65"/>
    </location>
</feature>
<evidence type="ECO:0000256" key="1">
    <source>
        <dbReference type="ARBA" id="ARBA00004141"/>
    </source>
</evidence>
<dbReference type="Proteomes" id="UP001519307">
    <property type="component" value="Unassembled WGS sequence"/>
</dbReference>
<accession>A0ABS4KQA3</accession>
<name>A0ABS4KQA3_9CLOT</name>
<dbReference type="PANTHER" id="PTHR30576:SF0">
    <property type="entry name" value="UNDECAPRENYL-PHOSPHATE N-ACETYLGALACTOSAMINYL 1-PHOSPHATE TRANSFERASE-RELATED"/>
    <property type="match status" value="1"/>
</dbReference>
<dbReference type="RefSeq" id="WP_209701169.1">
    <property type="nucleotide sequence ID" value="NZ_JAGGLM010000003.1"/>
</dbReference>
<evidence type="ECO:0000313" key="10">
    <source>
        <dbReference type="Proteomes" id="UP001519307"/>
    </source>
</evidence>
<gene>
    <name evidence="9" type="ORF">J2Z42_000886</name>
</gene>
<organism evidence="9 10">
    <name type="scientific">Clostridium algifaecis</name>
    <dbReference type="NCBI Taxonomy" id="1472040"/>
    <lineage>
        <taxon>Bacteria</taxon>
        <taxon>Bacillati</taxon>
        <taxon>Bacillota</taxon>
        <taxon>Clostridia</taxon>
        <taxon>Eubacteriales</taxon>
        <taxon>Clostridiaceae</taxon>
        <taxon>Clostridium</taxon>
    </lineage>
</organism>
<dbReference type="InterPro" id="IPR003362">
    <property type="entry name" value="Bact_transf"/>
</dbReference>
<dbReference type="InterPro" id="IPR017473">
    <property type="entry name" value="Undecaprenyl-P_gluc_Ptfrase"/>
</dbReference>
<evidence type="ECO:0000256" key="3">
    <source>
        <dbReference type="ARBA" id="ARBA00022679"/>
    </source>
</evidence>
<proteinExistence type="inferred from homology"/>
<dbReference type="EMBL" id="JAGGLM010000003">
    <property type="protein sequence ID" value="MBP2032221.1"/>
    <property type="molecule type" value="Genomic_DNA"/>
</dbReference>
<feature type="transmembrane region" description="Helical" evidence="7">
    <location>
        <begin position="86"/>
        <end position="104"/>
    </location>
</feature>
<evidence type="ECO:0000256" key="4">
    <source>
        <dbReference type="ARBA" id="ARBA00022692"/>
    </source>
</evidence>
<reference evidence="9 10" key="1">
    <citation type="submission" date="2021-03" db="EMBL/GenBank/DDBJ databases">
        <title>Genomic Encyclopedia of Type Strains, Phase IV (KMG-IV): sequencing the most valuable type-strain genomes for metagenomic binning, comparative biology and taxonomic classification.</title>
        <authorList>
            <person name="Goeker M."/>
        </authorList>
    </citation>
    <scope>NUCLEOTIDE SEQUENCE [LARGE SCALE GENOMIC DNA]</scope>
    <source>
        <strain evidence="9 10">DSM 28783</strain>
    </source>
</reference>
<comment type="caution">
    <text evidence="9">The sequence shown here is derived from an EMBL/GenBank/DDBJ whole genome shotgun (WGS) entry which is preliminary data.</text>
</comment>
<dbReference type="NCBIfam" id="TIGR03025">
    <property type="entry name" value="EPS_sugtrans"/>
    <property type="match status" value="1"/>
</dbReference>
<protein>
    <submittedName>
        <fullName evidence="9">Undecaprenyl-phosphate glucose phosphotransferase</fullName>
    </submittedName>
</protein>
<feature type="transmembrane region" description="Helical" evidence="7">
    <location>
        <begin position="12"/>
        <end position="35"/>
    </location>
</feature>
<evidence type="ECO:0000256" key="7">
    <source>
        <dbReference type="SAM" id="Phobius"/>
    </source>
</evidence>
<evidence type="ECO:0000259" key="8">
    <source>
        <dbReference type="Pfam" id="PF02397"/>
    </source>
</evidence>
<evidence type="ECO:0000313" key="9">
    <source>
        <dbReference type="EMBL" id="MBP2032221.1"/>
    </source>
</evidence>
<dbReference type="NCBIfam" id="TIGR03023">
    <property type="entry name" value="WcaJ_sugtrans"/>
    <property type="match status" value="1"/>
</dbReference>